<proteinExistence type="predicted"/>
<comment type="caution">
    <text evidence="1">The sequence shown here is derived from an EMBL/GenBank/DDBJ whole genome shotgun (WGS) entry which is preliminary data.</text>
</comment>
<accession>X1Q2L0</accession>
<protein>
    <submittedName>
        <fullName evidence="1">Uncharacterized protein</fullName>
    </submittedName>
</protein>
<evidence type="ECO:0000313" key="1">
    <source>
        <dbReference type="EMBL" id="GAI37449.1"/>
    </source>
</evidence>
<name>X1Q2L0_9ZZZZ</name>
<reference evidence="1" key="1">
    <citation type="journal article" date="2014" name="Front. Microbiol.">
        <title>High frequency of phylogenetically diverse reductive dehalogenase-homologous genes in deep subseafloor sedimentary metagenomes.</title>
        <authorList>
            <person name="Kawai M."/>
            <person name="Futagami T."/>
            <person name="Toyoda A."/>
            <person name="Takaki Y."/>
            <person name="Nishi S."/>
            <person name="Hori S."/>
            <person name="Arai W."/>
            <person name="Tsubouchi T."/>
            <person name="Morono Y."/>
            <person name="Uchiyama I."/>
            <person name="Ito T."/>
            <person name="Fujiyama A."/>
            <person name="Inagaki F."/>
            <person name="Takami H."/>
        </authorList>
    </citation>
    <scope>NUCLEOTIDE SEQUENCE</scope>
    <source>
        <strain evidence="1">Expedition CK06-06</strain>
    </source>
</reference>
<gene>
    <name evidence="1" type="ORF">S06H3_47857</name>
</gene>
<feature type="non-terminal residue" evidence="1">
    <location>
        <position position="154"/>
    </location>
</feature>
<organism evidence="1">
    <name type="scientific">marine sediment metagenome</name>
    <dbReference type="NCBI Taxonomy" id="412755"/>
    <lineage>
        <taxon>unclassified sequences</taxon>
        <taxon>metagenomes</taxon>
        <taxon>ecological metagenomes</taxon>
    </lineage>
</organism>
<dbReference type="AlphaFoldDB" id="X1Q2L0"/>
<dbReference type="EMBL" id="BARV01030097">
    <property type="protein sequence ID" value="GAI37449.1"/>
    <property type="molecule type" value="Genomic_DNA"/>
</dbReference>
<sequence>MKRIEGITKEKLEELYVKKKFSLEKCATILGVTNHTILNKLIKYGIHVRNPEEVRDLAEERITKEIIEELYMEKNLPISQCCNILRCGGSTLIRKIDEFNIPKRPVLNTDHITKEKLIELYLEKKMCVNDCAISLGCSCKVIHTRLIKFGIPIR</sequence>
<dbReference type="Gene3D" id="1.10.10.60">
    <property type="entry name" value="Homeodomain-like"/>
    <property type="match status" value="1"/>
</dbReference>